<keyword evidence="1" id="KW-0472">Membrane</keyword>
<keyword evidence="3" id="KW-1185">Reference proteome</keyword>
<feature type="transmembrane region" description="Helical" evidence="1">
    <location>
        <begin position="221"/>
        <end position="238"/>
    </location>
</feature>
<dbReference type="RefSeq" id="WP_125554781.1">
    <property type="nucleotide sequence ID" value="NZ_RBVX01000003.1"/>
</dbReference>
<dbReference type="EMBL" id="RBVX01000003">
    <property type="protein sequence ID" value="RSL34549.1"/>
    <property type="molecule type" value="Genomic_DNA"/>
</dbReference>
<keyword evidence="1" id="KW-1133">Transmembrane helix</keyword>
<dbReference type="SUPFAM" id="SSF48317">
    <property type="entry name" value="Acid phosphatase/Vanadium-dependent haloperoxidase"/>
    <property type="match status" value="1"/>
</dbReference>
<dbReference type="AlphaFoldDB" id="A0A3R9QN49"/>
<feature type="transmembrane region" description="Helical" evidence="1">
    <location>
        <begin position="112"/>
        <end position="128"/>
    </location>
</feature>
<feature type="transmembrane region" description="Helical" evidence="1">
    <location>
        <begin position="6"/>
        <end position="24"/>
    </location>
</feature>
<feature type="transmembrane region" description="Helical" evidence="1">
    <location>
        <begin position="87"/>
        <end position="106"/>
    </location>
</feature>
<dbReference type="Proteomes" id="UP000275076">
    <property type="component" value="Unassembled WGS sequence"/>
</dbReference>
<keyword evidence="1" id="KW-0812">Transmembrane</keyword>
<name>A0A3R9QN49_9BACI</name>
<evidence type="ECO:0000313" key="3">
    <source>
        <dbReference type="Proteomes" id="UP000275076"/>
    </source>
</evidence>
<feature type="transmembrane region" description="Helical" evidence="1">
    <location>
        <begin position="191"/>
        <end position="209"/>
    </location>
</feature>
<accession>A0A3R9QN49</accession>
<evidence type="ECO:0000313" key="2">
    <source>
        <dbReference type="EMBL" id="RSL34549.1"/>
    </source>
</evidence>
<organism evidence="2 3">
    <name type="scientific">Salibacterium salarium</name>
    <dbReference type="NCBI Taxonomy" id="284579"/>
    <lineage>
        <taxon>Bacteria</taxon>
        <taxon>Bacillati</taxon>
        <taxon>Bacillota</taxon>
        <taxon>Bacilli</taxon>
        <taxon>Bacillales</taxon>
        <taxon>Bacillaceae</taxon>
    </lineage>
</organism>
<protein>
    <submittedName>
        <fullName evidence="2">Uncharacterized protein</fullName>
    </submittedName>
</protein>
<evidence type="ECO:0000256" key="1">
    <source>
        <dbReference type="SAM" id="Phobius"/>
    </source>
</evidence>
<gene>
    <name evidence="2" type="ORF">D7Z54_05250</name>
</gene>
<comment type="caution">
    <text evidence="2">The sequence shown here is derived from an EMBL/GenBank/DDBJ whole genome shotgun (WGS) entry which is preliminary data.</text>
</comment>
<dbReference type="InterPro" id="IPR036938">
    <property type="entry name" value="PAP2/HPO_sf"/>
</dbReference>
<reference evidence="2 3" key="1">
    <citation type="submission" date="2018-10" db="EMBL/GenBank/DDBJ databases">
        <title>Draft genome sequence of Bacillus salarius IM0101, isolated from a hypersaline soil in Inner Mongolia, China.</title>
        <authorList>
            <person name="Yamprayoonswat W."/>
            <person name="Boonvisut S."/>
            <person name="Jumpathong W."/>
            <person name="Sittihan S."/>
            <person name="Ruangsuj P."/>
            <person name="Wanthongcharoen S."/>
            <person name="Thongpramul N."/>
            <person name="Pimmason S."/>
            <person name="Yu B."/>
            <person name="Yasawong M."/>
        </authorList>
    </citation>
    <scope>NUCLEOTIDE SEQUENCE [LARGE SCALE GENOMIC DNA]</scope>
    <source>
        <strain evidence="2 3">IM0101</strain>
    </source>
</reference>
<dbReference type="OrthoDB" id="2839959at2"/>
<feature type="transmembrane region" description="Helical" evidence="1">
    <location>
        <begin position="163"/>
        <end position="179"/>
    </location>
</feature>
<proteinExistence type="predicted"/>
<sequence length="254" mass="28284">MDWASGTVLDWFFLTVIALIYWTIDKHIGVKLFIAVTLTVYIHGLIKNTFSPIPAESSFTFSFPAREVQAATSFFGYLIPEISKKGFTILSSLFLLIISIITLLYGDRSLQDVIMAILIGIFIVYAVYRSMEWMGSVPEPIILSITLVLPSSLLLLFPEGAPYAGFLLGSGIGFSFEKMKGRIVPPHHTQNKIIMAILGLFGLVIIAYARTWVPSTTLIEFLHAALIGCWITYINPLLSIKLRLTHQEGNLPVK</sequence>